<feature type="transmembrane region" description="Helical" evidence="1">
    <location>
        <begin position="15"/>
        <end position="36"/>
    </location>
</feature>
<keyword evidence="1" id="KW-0472">Membrane</keyword>
<name>D9PJK7_9ZZZZ</name>
<evidence type="ECO:0000313" key="2">
    <source>
        <dbReference type="EMBL" id="EFK96260.1"/>
    </source>
</evidence>
<keyword evidence="1" id="KW-0812">Transmembrane</keyword>
<gene>
    <name evidence="2" type="ORF">LDC_1718</name>
</gene>
<organism evidence="2">
    <name type="scientific">sediment metagenome</name>
    <dbReference type="NCBI Taxonomy" id="749907"/>
    <lineage>
        <taxon>unclassified sequences</taxon>
        <taxon>metagenomes</taxon>
        <taxon>ecological metagenomes</taxon>
    </lineage>
</organism>
<dbReference type="EMBL" id="ADZX01000527">
    <property type="protein sequence ID" value="EFK96260.1"/>
    <property type="molecule type" value="Genomic_DNA"/>
</dbReference>
<accession>D9PJK7</accession>
<protein>
    <submittedName>
        <fullName evidence="2">Membrane protein</fullName>
    </submittedName>
</protein>
<reference evidence="2" key="2">
    <citation type="journal article" date="2011" name="Microb. Ecol.">
        <title>Taxonomic and Functional Metagenomic Profiling of the Microbial Community in the Anoxic Sediment of a Sub-saline Shallow Lake (Laguna de Carrizo, Central Spain).</title>
        <authorList>
            <person name="Ferrer M."/>
            <person name="Guazzaroni M.E."/>
            <person name="Richter M."/>
            <person name="Garcia-Salamanca A."/>
            <person name="Yarza P."/>
            <person name="Suarez-Suarez A."/>
            <person name="Solano J."/>
            <person name="Alcaide M."/>
            <person name="van Dillewijn P."/>
            <person name="Molina-Henares M.A."/>
            <person name="Lopez-Cortes N."/>
            <person name="Al-Ramahi Y."/>
            <person name="Guerrero C."/>
            <person name="Acosta A."/>
            <person name="de Eugenio L.I."/>
            <person name="Martinez V."/>
            <person name="Marques S."/>
            <person name="Rojo F."/>
            <person name="Santero E."/>
            <person name="Genilloud O."/>
            <person name="Perez-Perez J."/>
            <person name="Rossello-Mora R."/>
            <person name="Ramos J.L."/>
        </authorList>
    </citation>
    <scope>NUCLEOTIDE SEQUENCE</scope>
</reference>
<comment type="caution">
    <text evidence="2">The sequence shown here is derived from an EMBL/GenBank/DDBJ whole genome shotgun (WGS) entry which is preliminary data.</text>
</comment>
<keyword evidence="1" id="KW-1133">Transmembrane helix</keyword>
<evidence type="ECO:0000256" key="1">
    <source>
        <dbReference type="SAM" id="Phobius"/>
    </source>
</evidence>
<dbReference type="AlphaFoldDB" id="D9PJK7"/>
<proteinExistence type="predicted"/>
<sequence length="150" mass="16915">MEGRENVTRLDNPKFVFIVFMVTVLVIGSLIVYSVFSTGPIMIPLTYKLPGFVVDTLPKELKSVSAVIIPAEELTLEVNEFPMITTKTTPEIVRDSMVLIYRTLAEGIGNRSIKQIIVYVIEYPWGATVLLIMRALRYVPFGLEINLNIH</sequence>
<reference evidence="2" key="1">
    <citation type="submission" date="2010-07" db="EMBL/GenBank/DDBJ databases">
        <authorList>
            <consortium name="CONSOLIDER consortium CSD2007-00005"/>
            <person name="Guazzaroni M.-E."/>
            <person name="Richter M."/>
            <person name="Garcia-Salamanca A."/>
            <person name="Yarza P."/>
            <person name="Ferrer M."/>
        </authorList>
    </citation>
    <scope>NUCLEOTIDE SEQUENCE</scope>
</reference>